<dbReference type="EMBL" id="CSWP01000003">
    <property type="protein sequence ID" value="CPV49564.1"/>
    <property type="molecule type" value="Genomic_DNA"/>
</dbReference>
<gene>
    <name evidence="1" type="ORF">ERS075579_02125</name>
</gene>
<accession>A0A0U0ZL88</accession>
<organism evidence="1 2">
    <name type="scientific">Mycobacteroides abscessus</name>
    <dbReference type="NCBI Taxonomy" id="36809"/>
    <lineage>
        <taxon>Bacteria</taxon>
        <taxon>Bacillati</taxon>
        <taxon>Actinomycetota</taxon>
        <taxon>Actinomycetes</taxon>
        <taxon>Mycobacteriales</taxon>
        <taxon>Mycobacteriaceae</taxon>
        <taxon>Mycobacteroides</taxon>
    </lineage>
</organism>
<name>A0A0U0ZL88_9MYCO</name>
<evidence type="ECO:0000313" key="1">
    <source>
        <dbReference type="EMBL" id="CPV49564.1"/>
    </source>
</evidence>
<dbReference type="Proteomes" id="UP000045782">
    <property type="component" value="Unassembled WGS sequence"/>
</dbReference>
<proteinExistence type="predicted"/>
<dbReference type="AlphaFoldDB" id="A0A0U0ZL88"/>
<evidence type="ECO:0000313" key="2">
    <source>
        <dbReference type="Proteomes" id="UP000045782"/>
    </source>
</evidence>
<sequence length="91" mass="9648">MPNARHQGRFAYAASIASMLAVLGLTSQTSPGIAQVSANVRITCQEVSAVGDCESKTPEEDNNRGDCAEINALGSCENQEQVEDPPHTMAR</sequence>
<protein>
    <submittedName>
        <fullName evidence="1">Uncharacterized protein</fullName>
    </submittedName>
</protein>
<reference evidence="1 2" key="1">
    <citation type="submission" date="2015-03" db="EMBL/GenBank/DDBJ databases">
        <authorList>
            <person name="Murphy D."/>
        </authorList>
    </citation>
    <scope>NUCLEOTIDE SEQUENCE [LARGE SCALE GENOMIC DNA]</scope>
    <source>
        <strain evidence="1 2">PAP088</strain>
    </source>
</reference>